<accession>A0ABN6U406</accession>
<dbReference type="Proteomes" id="UP001317870">
    <property type="component" value="Chromosome"/>
</dbReference>
<proteinExistence type="predicted"/>
<keyword evidence="3" id="KW-1185">Reference proteome</keyword>
<dbReference type="InterPro" id="IPR050627">
    <property type="entry name" value="Nitroreductase/BluB"/>
</dbReference>
<dbReference type="Gene3D" id="3.40.109.10">
    <property type="entry name" value="NADH Oxidase"/>
    <property type="match status" value="1"/>
</dbReference>
<evidence type="ECO:0000313" key="2">
    <source>
        <dbReference type="EMBL" id="BDT99924.1"/>
    </source>
</evidence>
<feature type="region of interest" description="Disordered" evidence="1">
    <location>
        <begin position="302"/>
        <end position="331"/>
    </location>
</feature>
<sequence>MNELPTGDTIEKAVLLAGRAPSLHNSQPWHWTFDGHALRLFAVPERRLPATDTAGRQMLISCGIALGHLRAAMAAAGWRIVVARFPDPNRRTHLATITFQPAGFVTEGDRARADAILRRHTDRLPFAAPTGWSDFETVLRSTFDPADATLTVLHDDSRPTLARASEMSASLRRYDPGYHAELQWWTGHVIADAGIPEEALISEQERQRVSVGRKFPTVTGDRRAEVADDHSVVLVLSTGDDTADDLVRCGEVLSTVLLECTLAGYATCPLTHLTEVPQSRAAVRTLLAGSEVPQVLVRVGSTPATAEHAPQTPRRALDEILDMPESAERAD</sequence>
<dbReference type="SUPFAM" id="SSF55469">
    <property type="entry name" value="FMN-dependent nitroreductase-like"/>
    <property type="match status" value="2"/>
</dbReference>
<reference evidence="2 3" key="1">
    <citation type="submission" date="2022-11" db="EMBL/GenBank/DDBJ databases">
        <title>Genome Sequencing of Nocardia sp. ON39_IFM12276 and assembly.</title>
        <authorList>
            <person name="Shimojima M."/>
            <person name="Toyokawa M."/>
            <person name="Uesaka K."/>
        </authorList>
    </citation>
    <scope>NUCLEOTIDE SEQUENCE [LARGE SCALE GENOMIC DNA]</scope>
    <source>
        <strain evidence="2 3">IFM 12276</strain>
    </source>
</reference>
<organism evidence="2 3">
    <name type="scientific">Nocardia sputorum</name>
    <dbReference type="NCBI Taxonomy" id="2984338"/>
    <lineage>
        <taxon>Bacteria</taxon>
        <taxon>Bacillati</taxon>
        <taxon>Actinomycetota</taxon>
        <taxon>Actinomycetes</taxon>
        <taxon>Mycobacteriales</taxon>
        <taxon>Nocardiaceae</taxon>
        <taxon>Nocardia</taxon>
    </lineage>
</organism>
<dbReference type="NCBIfam" id="NF047509">
    <property type="entry name" value="Rv3131_FMN_oxido"/>
    <property type="match status" value="1"/>
</dbReference>
<evidence type="ECO:0000313" key="3">
    <source>
        <dbReference type="Proteomes" id="UP001317870"/>
    </source>
</evidence>
<gene>
    <name evidence="2" type="primary">acg</name>
    <name evidence="2" type="ORF">IFM12276_29530</name>
</gene>
<protein>
    <submittedName>
        <fullName evidence="2">NAD(P)H nitroreductase acg</fullName>
    </submittedName>
</protein>
<dbReference type="PANTHER" id="PTHR23026">
    <property type="entry name" value="NADPH NITROREDUCTASE"/>
    <property type="match status" value="1"/>
</dbReference>
<dbReference type="PANTHER" id="PTHR23026:SF123">
    <property type="entry name" value="NAD(P)H NITROREDUCTASE RV3131-RELATED"/>
    <property type="match status" value="1"/>
</dbReference>
<dbReference type="RefSeq" id="WP_281880147.1">
    <property type="nucleotide sequence ID" value="NZ_AP026976.1"/>
</dbReference>
<dbReference type="InterPro" id="IPR000415">
    <property type="entry name" value="Nitroreductase-like"/>
</dbReference>
<evidence type="ECO:0000256" key="1">
    <source>
        <dbReference type="SAM" id="MobiDB-lite"/>
    </source>
</evidence>
<dbReference type="EMBL" id="AP026978">
    <property type="protein sequence ID" value="BDT99924.1"/>
    <property type="molecule type" value="Genomic_DNA"/>
</dbReference>
<name>A0ABN6U406_9NOCA</name>